<dbReference type="InterPro" id="IPR016181">
    <property type="entry name" value="Acyl_CoA_acyltransferase"/>
</dbReference>
<keyword evidence="5" id="KW-1185">Reference proteome</keyword>
<evidence type="ECO:0000259" key="3">
    <source>
        <dbReference type="PROSITE" id="PS51186"/>
    </source>
</evidence>
<dbReference type="EMBL" id="FOOG01000008">
    <property type="protein sequence ID" value="SFF75180.1"/>
    <property type="molecule type" value="Genomic_DNA"/>
</dbReference>
<dbReference type="OrthoDB" id="2960094at2"/>
<protein>
    <submittedName>
        <fullName evidence="4">Acetyltransferase (GNAT) family protein</fullName>
    </submittedName>
</protein>
<name>A0A1I2L9M7_9BACI</name>
<reference evidence="5" key="1">
    <citation type="submission" date="2016-10" db="EMBL/GenBank/DDBJ databases">
        <authorList>
            <person name="Varghese N."/>
            <person name="Submissions S."/>
        </authorList>
    </citation>
    <scope>NUCLEOTIDE SEQUENCE [LARGE SCALE GENOMIC DNA]</scope>
    <source>
        <strain evidence="5">FP5</strain>
    </source>
</reference>
<dbReference type="AlphaFoldDB" id="A0A1I2L9M7"/>
<sequence>MNISELEVKNLHKVANWLYHMNEIDHHYVAWLASDPNEIFEQIWTLTQFKEPLAYVAWEGEEIIGFLGILPFFEQKLCRLLGPFATKEHQAVIESMWEKASVTMQLHFDVVKVACFEANHHLLAFTKRHAFELYNVEKTLAVHRTNFDPSHKESRSITEMHQDDFEALDKLHPKASYYTTEEMIQLSRHSGNQLWGYQLDGEIAGYLYFETILDGHEGEICFVNVNKHEQGSGIGTELIEHALQYAFHALHLDVVTLSVRTQNEQAENLYRRFGFREINTIHAYQKTIEKQKPPVLNIFH</sequence>
<dbReference type="Pfam" id="PF00583">
    <property type="entry name" value="Acetyltransf_1"/>
    <property type="match status" value="1"/>
</dbReference>
<feature type="domain" description="N-acetyltransferase" evidence="3">
    <location>
        <begin position="155"/>
        <end position="295"/>
    </location>
</feature>
<dbReference type="GO" id="GO:0016747">
    <property type="term" value="F:acyltransferase activity, transferring groups other than amino-acyl groups"/>
    <property type="evidence" value="ECO:0007669"/>
    <property type="project" value="InterPro"/>
</dbReference>
<dbReference type="PROSITE" id="PS51186">
    <property type="entry name" value="GNAT"/>
    <property type="match status" value="1"/>
</dbReference>
<evidence type="ECO:0000256" key="2">
    <source>
        <dbReference type="ARBA" id="ARBA00023315"/>
    </source>
</evidence>
<organism evidence="4 5">
    <name type="scientific">Halobacillus alkaliphilus</name>
    <dbReference type="NCBI Taxonomy" id="396056"/>
    <lineage>
        <taxon>Bacteria</taxon>
        <taxon>Bacillati</taxon>
        <taxon>Bacillota</taxon>
        <taxon>Bacilli</taxon>
        <taxon>Bacillales</taxon>
        <taxon>Bacillaceae</taxon>
        <taxon>Halobacillus</taxon>
    </lineage>
</organism>
<evidence type="ECO:0000256" key="1">
    <source>
        <dbReference type="ARBA" id="ARBA00022679"/>
    </source>
</evidence>
<dbReference type="InterPro" id="IPR050680">
    <property type="entry name" value="YpeA/RimI_acetyltransf"/>
</dbReference>
<dbReference type="Proteomes" id="UP000198897">
    <property type="component" value="Unassembled WGS sequence"/>
</dbReference>
<keyword evidence="1 4" id="KW-0808">Transferase</keyword>
<proteinExistence type="predicted"/>
<keyword evidence="2" id="KW-0012">Acyltransferase</keyword>
<dbReference type="PANTHER" id="PTHR43420">
    <property type="entry name" value="ACETYLTRANSFERASE"/>
    <property type="match status" value="1"/>
</dbReference>
<dbReference type="RefSeq" id="WP_089751259.1">
    <property type="nucleotide sequence ID" value="NZ_FOOG01000008.1"/>
</dbReference>
<dbReference type="InterPro" id="IPR000182">
    <property type="entry name" value="GNAT_dom"/>
</dbReference>
<accession>A0A1I2L9M7</accession>
<evidence type="ECO:0000313" key="4">
    <source>
        <dbReference type="EMBL" id="SFF75180.1"/>
    </source>
</evidence>
<evidence type="ECO:0000313" key="5">
    <source>
        <dbReference type="Proteomes" id="UP000198897"/>
    </source>
</evidence>
<dbReference type="SUPFAM" id="SSF55729">
    <property type="entry name" value="Acyl-CoA N-acyltransferases (Nat)"/>
    <property type="match status" value="1"/>
</dbReference>
<gene>
    <name evidence="4" type="ORF">SAMN05216353_1087</name>
</gene>
<dbReference type="CDD" id="cd04301">
    <property type="entry name" value="NAT_SF"/>
    <property type="match status" value="1"/>
</dbReference>
<dbReference type="Gene3D" id="3.40.630.30">
    <property type="match status" value="1"/>
</dbReference>